<evidence type="ECO:0000256" key="3">
    <source>
        <dbReference type="ARBA" id="ARBA00022801"/>
    </source>
</evidence>
<dbReference type="SMART" id="SM00228">
    <property type="entry name" value="PDZ"/>
    <property type="match status" value="1"/>
</dbReference>
<dbReference type="InterPro" id="IPR001478">
    <property type="entry name" value="PDZ"/>
</dbReference>
<comment type="similarity">
    <text evidence="1 5">Belongs to the peptidase S41A family.</text>
</comment>
<feature type="domain" description="PDZ" evidence="8">
    <location>
        <begin position="253"/>
        <end position="324"/>
    </location>
</feature>
<proteinExistence type="inferred from homology"/>
<reference evidence="9 10" key="1">
    <citation type="submission" date="2019-06" db="EMBL/GenBank/DDBJ databases">
        <title>Genome analyses of bacteria isolated from kimchi.</title>
        <authorList>
            <person name="Lee S."/>
            <person name="Ahn S."/>
            <person name="Roh S."/>
        </authorList>
    </citation>
    <scope>NUCLEOTIDE SEQUENCE [LARGE SCALE GENOMIC DNA]</scope>
    <source>
        <strain evidence="9 10">CBA4606</strain>
    </source>
</reference>
<dbReference type="InterPro" id="IPR004447">
    <property type="entry name" value="Peptidase_S41A"/>
</dbReference>
<keyword evidence="2 5" id="KW-0645">Protease</keyword>
<evidence type="ECO:0000256" key="4">
    <source>
        <dbReference type="ARBA" id="ARBA00022825"/>
    </source>
</evidence>
<feature type="region of interest" description="Disordered" evidence="6">
    <location>
        <begin position="671"/>
        <end position="692"/>
    </location>
</feature>
<gene>
    <name evidence="9" type="ORF">FGL86_14985</name>
</gene>
<dbReference type="GO" id="GO:0004175">
    <property type="term" value="F:endopeptidase activity"/>
    <property type="evidence" value="ECO:0007669"/>
    <property type="project" value="TreeGrafter"/>
</dbReference>
<dbReference type="CDD" id="cd06782">
    <property type="entry name" value="cpPDZ_CPP-like"/>
    <property type="match status" value="1"/>
</dbReference>
<keyword evidence="4 5" id="KW-0720">Serine protease</keyword>
<evidence type="ECO:0000256" key="5">
    <source>
        <dbReference type="RuleBase" id="RU004404"/>
    </source>
</evidence>
<dbReference type="SUPFAM" id="SSF50156">
    <property type="entry name" value="PDZ domain-like"/>
    <property type="match status" value="1"/>
</dbReference>
<dbReference type="GO" id="GO:0030288">
    <property type="term" value="C:outer membrane-bounded periplasmic space"/>
    <property type="evidence" value="ECO:0007669"/>
    <property type="project" value="TreeGrafter"/>
</dbReference>
<dbReference type="CDD" id="cd07560">
    <property type="entry name" value="Peptidase_S41_CPP"/>
    <property type="match status" value="1"/>
</dbReference>
<dbReference type="Proteomes" id="UP000321272">
    <property type="component" value="Chromosome"/>
</dbReference>
<dbReference type="InterPro" id="IPR020992">
    <property type="entry name" value="Tail_Prtase_C"/>
</dbReference>
<dbReference type="SMART" id="SM00245">
    <property type="entry name" value="TSPc"/>
    <property type="match status" value="1"/>
</dbReference>
<keyword evidence="7" id="KW-0732">Signal</keyword>
<organism evidence="9 10">
    <name type="scientific">Pistricoccus aurantiacus</name>
    <dbReference type="NCBI Taxonomy" id="1883414"/>
    <lineage>
        <taxon>Bacteria</taxon>
        <taxon>Pseudomonadati</taxon>
        <taxon>Pseudomonadota</taxon>
        <taxon>Gammaproteobacteria</taxon>
        <taxon>Oceanospirillales</taxon>
        <taxon>Halomonadaceae</taxon>
        <taxon>Pistricoccus</taxon>
    </lineage>
</organism>
<name>A0A5B8SU60_9GAMM</name>
<dbReference type="GO" id="GO:0006508">
    <property type="term" value="P:proteolysis"/>
    <property type="evidence" value="ECO:0007669"/>
    <property type="project" value="UniProtKB-KW"/>
</dbReference>
<dbReference type="InterPro" id="IPR040573">
    <property type="entry name" value="TSP_N"/>
</dbReference>
<dbReference type="PROSITE" id="PS50106">
    <property type="entry name" value="PDZ"/>
    <property type="match status" value="1"/>
</dbReference>
<keyword evidence="10" id="KW-1185">Reference proteome</keyword>
<dbReference type="SUPFAM" id="SSF52096">
    <property type="entry name" value="ClpP/crotonase"/>
    <property type="match status" value="1"/>
</dbReference>
<accession>A0A5B8SU60</accession>
<evidence type="ECO:0000313" key="10">
    <source>
        <dbReference type="Proteomes" id="UP000321272"/>
    </source>
</evidence>
<dbReference type="NCBIfam" id="TIGR00225">
    <property type="entry name" value="prc"/>
    <property type="match status" value="1"/>
</dbReference>
<dbReference type="Gene3D" id="3.90.226.10">
    <property type="entry name" value="2-enoyl-CoA Hydratase, Chain A, domain 1"/>
    <property type="match status" value="1"/>
</dbReference>
<dbReference type="Pfam" id="PF03572">
    <property type="entry name" value="Peptidase_S41"/>
    <property type="match status" value="1"/>
</dbReference>
<dbReference type="Pfam" id="PF00595">
    <property type="entry name" value="PDZ"/>
    <property type="match status" value="1"/>
</dbReference>
<dbReference type="OrthoDB" id="9812068at2"/>
<feature type="chain" id="PRO_5022994386" evidence="7">
    <location>
        <begin position="40"/>
        <end position="712"/>
    </location>
</feature>
<dbReference type="InterPro" id="IPR036034">
    <property type="entry name" value="PDZ_sf"/>
</dbReference>
<dbReference type="EMBL" id="CP042382">
    <property type="protein sequence ID" value="QEA40256.1"/>
    <property type="molecule type" value="Genomic_DNA"/>
</dbReference>
<evidence type="ECO:0000259" key="8">
    <source>
        <dbReference type="PROSITE" id="PS50106"/>
    </source>
</evidence>
<dbReference type="Pfam" id="PF17804">
    <property type="entry name" value="TSP_NTD"/>
    <property type="match status" value="1"/>
</dbReference>
<dbReference type="RefSeq" id="WP_147185423.1">
    <property type="nucleotide sequence ID" value="NZ_CP042382.1"/>
</dbReference>
<protein>
    <submittedName>
        <fullName evidence="9">Tail-specific protease</fullName>
    </submittedName>
</protein>
<dbReference type="GO" id="GO:0008236">
    <property type="term" value="F:serine-type peptidase activity"/>
    <property type="evidence" value="ECO:0007669"/>
    <property type="project" value="UniProtKB-KW"/>
</dbReference>
<keyword evidence="3 5" id="KW-0378">Hydrolase</keyword>
<dbReference type="PANTHER" id="PTHR32060">
    <property type="entry name" value="TAIL-SPECIFIC PROTEASE"/>
    <property type="match status" value="1"/>
</dbReference>
<dbReference type="GO" id="GO:0007165">
    <property type="term" value="P:signal transduction"/>
    <property type="evidence" value="ECO:0007669"/>
    <property type="project" value="TreeGrafter"/>
</dbReference>
<dbReference type="AlphaFoldDB" id="A0A5B8SU60"/>
<feature type="compositionally biased region" description="Basic and acidic residues" evidence="6">
    <location>
        <begin position="682"/>
        <end position="692"/>
    </location>
</feature>
<dbReference type="Gene3D" id="3.30.750.44">
    <property type="match status" value="1"/>
</dbReference>
<dbReference type="KEGG" id="paur:FGL86_14985"/>
<dbReference type="Gene3D" id="2.30.42.10">
    <property type="match status" value="1"/>
</dbReference>
<evidence type="ECO:0000256" key="7">
    <source>
        <dbReference type="SAM" id="SignalP"/>
    </source>
</evidence>
<dbReference type="InterPro" id="IPR005151">
    <property type="entry name" value="Tail-specific_protease"/>
</dbReference>
<evidence type="ECO:0000256" key="1">
    <source>
        <dbReference type="ARBA" id="ARBA00009179"/>
    </source>
</evidence>
<evidence type="ECO:0000313" key="9">
    <source>
        <dbReference type="EMBL" id="QEA40256.1"/>
    </source>
</evidence>
<dbReference type="Pfam" id="PF11818">
    <property type="entry name" value="DUF3340"/>
    <property type="match status" value="1"/>
</dbReference>
<sequence>MSLTAALRRFPRQAFLWQAFLQRATIIAILLLASSSALAEPQSISEPKPTSEQRQAAAEVADALRYGHYADVKLDDAWSLRTFQRYLDYLDPQRAYLLYRDVEEFRQPLQTKLDDVLYDGDLEDVFALYQRYQERLEARLEWILAKLEGGLDYAYDTNERLIIDRKDEDWEHTNSALDTLWEKRLENAALSLSLSGQSDQEVEDALRQRYEGQLSRIRQTNAEDIFGVFMAAVTSSIDPHTDYLSPRQGESFDIQMRLSLEGIGALLQSDGEYVKVASLVPGGPAEKAGVLKPADRIIAVGQDNNGEMVNVVGMRLDDVVELIRGPKGSTVRLDVIPAESVDTTRSQVVKITRDTVKLEDQAASSEVLEFKRDGKRQKVGVIKVPAFYVDFDAWQAGDENYRSSTRDVAKEIEKLKKQDVDGIVLDLRGDGGGALQEANSLVGLFIDRGPTVQVRDADGRINLYGDTESGMLYDGPLAVMVDRLSASASEIFAGAIQDYGRGLVLGSDTFGKGTVQVLNELSHGEIKLTRAKFYRISGESTQLRGVEPDIVYPSLLDAELIGESSLDNALPWDTVRDVQYRHYGKPWRYLETLRARHRDRILDDPNFVYLQRQAELSRQLREQQTSVSLNREQRQKEMDAIEAEQLSLENQRRRALGLELLDSWVDARGKEVEENGGVPADHTTEKDDPIDRAEVLESAEILLDYRELSQPS</sequence>
<dbReference type="FunFam" id="3.90.226.10:FF:000090">
    <property type="entry name" value="Tail-specific protease"/>
    <property type="match status" value="1"/>
</dbReference>
<evidence type="ECO:0000256" key="2">
    <source>
        <dbReference type="ARBA" id="ARBA00022670"/>
    </source>
</evidence>
<dbReference type="PANTHER" id="PTHR32060:SF22">
    <property type="entry name" value="CARBOXYL-TERMINAL-PROCESSING PEPTIDASE 3, CHLOROPLASTIC"/>
    <property type="match status" value="1"/>
</dbReference>
<dbReference type="InterPro" id="IPR029045">
    <property type="entry name" value="ClpP/crotonase-like_dom_sf"/>
</dbReference>
<feature type="signal peptide" evidence="7">
    <location>
        <begin position="1"/>
        <end position="39"/>
    </location>
</feature>
<evidence type="ECO:0000256" key="6">
    <source>
        <dbReference type="SAM" id="MobiDB-lite"/>
    </source>
</evidence>